<proteinExistence type="predicted"/>
<accession>A0A383E9T6</accession>
<gene>
    <name evidence="1" type="ORF">METZ01_LOCUS505999</name>
</gene>
<dbReference type="EMBL" id="UINC01223800">
    <property type="protein sequence ID" value="SVE53145.1"/>
    <property type="molecule type" value="Genomic_DNA"/>
</dbReference>
<reference evidence="1" key="1">
    <citation type="submission" date="2018-05" db="EMBL/GenBank/DDBJ databases">
        <authorList>
            <person name="Lanie J.A."/>
            <person name="Ng W.-L."/>
            <person name="Kazmierczak K.M."/>
            <person name="Andrzejewski T.M."/>
            <person name="Davidsen T.M."/>
            <person name="Wayne K.J."/>
            <person name="Tettelin H."/>
            <person name="Glass J.I."/>
            <person name="Rusch D."/>
            <person name="Podicherti R."/>
            <person name="Tsui H.-C.T."/>
            <person name="Winkler M.E."/>
        </authorList>
    </citation>
    <scope>NUCLEOTIDE SEQUENCE</scope>
</reference>
<protein>
    <submittedName>
        <fullName evidence="1">Uncharacterized protein</fullName>
    </submittedName>
</protein>
<organism evidence="1">
    <name type="scientific">marine metagenome</name>
    <dbReference type="NCBI Taxonomy" id="408172"/>
    <lineage>
        <taxon>unclassified sequences</taxon>
        <taxon>metagenomes</taxon>
        <taxon>ecological metagenomes</taxon>
    </lineage>
</organism>
<name>A0A383E9T6_9ZZZZ</name>
<sequence>MTQRIPNDRKERLEFLRNMHRLRSRANTENVKITHRRFEKLHLHVKKLQNNNQLPFIDIPVVKHTEKYGDLVFRIDKENETIRILQRVYKWDSDKDDINDE</sequence>
<dbReference type="AlphaFoldDB" id="A0A383E9T6"/>
<evidence type="ECO:0000313" key="1">
    <source>
        <dbReference type="EMBL" id="SVE53145.1"/>
    </source>
</evidence>